<organism evidence="4 5">
    <name type="scientific">Tumebacillus flagellatus</name>
    <dbReference type="NCBI Taxonomy" id="1157490"/>
    <lineage>
        <taxon>Bacteria</taxon>
        <taxon>Bacillati</taxon>
        <taxon>Bacillota</taxon>
        <taxon>Bacilli</taxon>
        <taxon>Bacillales</taxon>
        <taxon>Alicyclobacillaceae</taxon>
        <taxon>Tumebacillus</taxon>
    </lineage>
</organism>
<comment type="caution">
    <text evidence="4">The sequence shown here is derived from an EMBL/GenBank/DDBJ whole genome shotgun (WGS) entry which is preliminary data.</text>
</comment>
<evidence type="ECO:0000256" key="1">
    <source>
        <dbReference type="ARBA" id="ARBA00022729"/>
    </source>
</evidence>
<dbReference type="Gene3D" id="2.60.40.1240">
    <property type="match status" value="1"/>
</dbReference>
<accession>A0A074M6Q9</accession>
<gene>
    <name evidence="4" type="ORF">EL26_19570</name>
</gene>
<dbReference type="Proteomes" id="UP000027931">
    <property type="component" value="Unassembled WGS sequence"/>
</dbReference>
<keyword evidence="1" id="KW-0732">Signal</keyword>
<dbReference type="OrthoDB" id="3430849at2"/>
<name>A0A074M6Q9_9BACL</name>
<keyword evidence="2" id="KW-1133">Transmembrane helix</keyword>
<feature type="transmembrane region" description="Helical" evidence="2">
    <location>
        <begin position="9"/>
        <end position="28"/>
    </location>
</feature>
<proteinExistence type="predicted"/>
<reference evidence="4 5" key="1">
    <citation type="journal article" date="2013" name="Int. J. Syst. Evol. Microbiol.">
        <title>Tumebacillus flagellatus sp. nov., an alpha-amylase/pullulanase-producing bacterium isolated from cassava wastewater.</title>
        <authorList>
            <person name="Wang Q."/>
            <person name="Xie N."/>
            <person name="Qin Y."/>
            <person name="Shen N."/>
            <person name="Zhu J."/>
            <person name="Mi H."/>
            <person name="Huang R."/>
        </authorList>
    </citation>
    <scope>NUCLEOTIDE SEQUENCE [LARGE SCALE GENOMIC DNA]</scope>
    <source>
        <strain evidence="4 5">GST4</strain>
    </source>
</reference>
<feature type="domain" description="DUF4352" evidence="3">
    <location>
        <begin position="46"/>
        <end position="153"/>
    </location>
</feature>
<keyword evidence="5" id="KW-1185">Reference proteome</keyword>
<keyword evidence="2" id="KW-0472">Membrane</keyword>
<evidence type="ECO:0000313" key="5">
    <source>
        <dbReference type="Proteomes" id="UP000027931"/>
    </source>
</evidence>
<protein>
    <recommendedName>
        <fullName evidence="3">DUF4352 domain-containing protein</fullName>
    </recommendedName>
</protein>
<dbReference type="Pfam" id="PF11611">
    <property type="entry name" value="DUF4352"/>
    <property type="match status" value="1"/>
</dbReference>
<dbReference type="EMBL" id="JMIR01000033">
    <property type="protein sequence ID" value="KEO81672.1"/>
    <property type="molecule type" value="Genomic_DNA"/>
</dbReference>
<keyword evidence="2" id="KW-0812">Transmembrane</keyword>
<dbReference type="RefSeq" id="WP_038092511.1">
    <property type="nucleotide sequence ID" value="NZ_JMIR01000033.1"/>
</dbReference>
<evidence type="ECO:0000256" key="2">
    <source>
        <dbReference type="SAM" id="Phobius"/>
    </source>
</evidence>
<sequence>MKRSKGTNLILWLIVLVVVFSGVTWWLMDQQLAQNKGQKTLKTYTLHENVIVGPFAVELTDLKKTNRIVGDNNATEARGTYYKVNFSMRNLQGTPLPVTLSQFKLLLPDGSLLAADNTASLLAVPTGKAFFLRNVEGKETINGTVVFDVPNVPLVRMQLTSGDGSQTVNFDLK</sequence>
<evidence type="ECO:0000259" key="3">
    <source>
        <dbReference type="Pfam" id="PF11611"/>
    </source>
</evidence>
<dbReference type="AlphaFoldDB" id="A0A074M6Q9"/>
<dbReference type="InterPro" id="IPR029050">
    <property type="entry name" value="Immunoprotect_excell_Ig-like"/>
</dbReference>
<evidence type="ECO:0000313" key="4">
    <source>
        <dbReference type="EMBL" id="KEO81672.1"/>
    </source>
</evidence>
<dbReference type="InterPro" id="IPR029051">
    <property type="entry name" value="DUF4352"/>
</dbReference>